<sequence>MNLREIRSNHDLLNAQFASMDCSDNALQEVLGVLWHTPSTFQGTLSLRSVEAHTLEGQLLLKYQYRSLAAVLTKRSIPESTLLQYTTRWGAYTSNIMRKAVLTTTVGP</sequence>
<dbReference type="Proteomes" id="UP001303046">
    <property type="component" value="Unassembled WGS sequence"/>
</dbReference>
<reference evidence="1 2" key="1">
    <citation type="submission" date="2023-08" db="EMBL/GenBank/DDBJ databases">
        <title>A Necator americanus chromosomal reference genome.</title>
        <authorList>
            <person name="Ilik V."/>
            <person name="Petrzelkova K.J."/>
            <person name="Pardy F."/>
            <person name="Fuh T."/>
            <person name="Niatou-Singa F.S."/>
            <person name="Gouil Q."/>
            <person name="Baker L."/>
            <person name="Ritchie M.E."/>
            <person name="Jex A.R."/>
            <person name="Gazzola D."/>
            <person name="Li H."/>
            <person name="Toshio Fujiwara R."/>
            <person name="Zhan B."/>
            <person name="Aroian R.V."/>
            <person name="Pafco B."/>
            <person name="Schwarz E.M."/>
        </authorList>
    </citation>
    <scope>NUCLEOTIDE SEQUENCE [LARGE SCALE GENOMIC DNA]</scope>
    <source>
        <strain evidence="1 2">Aroian</strain>
        <tissue evidence="1">Whole animal</tissue>
    </source>
</reference>
<protein>
    <submittedName>
        <fullName evidence="1">Uncharacterized protein</fullName>
    </submittedName>
</protein>
<gene>
    <name evidence="1" type="primary">Necator_chrII.g6860</name>
    <name evidence="1" type="ORF">RB195_019067</name>
</gene>
<evidence type="ECO:0000313" key="2">
    <source>
        <dbReference type="Proteomes" id="UP001303046"/>
    </source>
</evidence>
<proteinExistence type="predicted"/>
<organism evidence="1 2">
    <name type="scientific">Necator americanus</name>
    <name type="common">Human hookworm</name>
    <dbReference type="NCBI Taxonomy" id="51031"/>
    <lineage>
        <taxon>Eukaryota</taxon>
        <taxon>Metazoa</taxon>
        <taxon>Ecdysozoa</taxon>
        <taxon>Nematoda</taxon>
        <taxon>Chromadorea</taxon>
        <taxon>Rhabditida</taxon>
        <taxon>Rhabditina</taxon>
        <taxon>Rhabditomorpha</taxon>
        <taxon>Strongyloidea</taxon>
        <taxon>Ancylostomatidae</taxon>
        <taxon>Bunostominae</taxon>
        <taxon>Necator</taxon>
    </lineage>
</organism>
<accession>A0ABR1CCG7</accession>
<comment type="caution">
    <text evidence="1">The sequence shown here is derived from an EMBL/GenBank/DDBJ whole genome shotgun (WGS) entry which is preliminary data.</text>
</comment>
<dbReference type="EMBL" id="JAVFWL010000002">
    <property type="protein sequence ID" value="KAK6736168.1"/>
    <property type="molecule type" value="Genomic_DNA"/>
</dbReference>
<keyword evidence="2" id="KW-1185">Reference proteome</keyword>
<name>A0ABR1CCG7_NECAM</name>
<evidence type="ECO:0000313" key="1">
    <source>
        <dbReference type="EMBL" id="KAK6736168.1"/>
    </source>
</evidence>